<dbReference type="PIRSF" id="PIRSF000437">
    <property type="entry name" value="GPAT_DHAPAT"/>
    <property type="match status" value="1"/>
</dbReference>
<dbReference type="GO" id="GO:0019432">
    <property type="term" value="P:triglyceride biosynthetic process"/>
    <property type="evidence" value="ECO:0007669"/>
    <property type="project" value="TreeGrafter"/>
</dbReference>
<organism evidence="7 8">
    <name type="scientific">Pristionchus mayeri</name>
    <dbReference type="NCBI Taxonomy" id="1317129"/>
    <lineage>
        <taxon>Eukaryota</taxon>
        <taxon>Metazoa</taxon>
        <taxon>Ecdysozoa</taxon>
        <taxon>Nematoda</taxon>
        <taxon>Chromadorea</taxon>
        <taxon>Rhabditida</taxon>
        <taxon>Rhabditina</taxon>
        <taxon>Diplogasteromorpha</taxon>
        <taxon>Diplogasteroidea</taxon>
        <taxon>Neodiplogasteridae</taxon>
        <taxon>Pristionchus</taxon>
    </lineage>
</organism>
<dbReference type="CDD" id="cd07993">
    <property type="entry name" value="LPLAT_DHAPAT-like"/>
    <property type="match status" value="1"/>
</dbReference>
<dbReference type="InterPro" id="IPR002123">
    <property type="entry name" value="Plipid/glycerol_acylTrfase"/>
</dbReference>
<dbReference type="PANTHER" id="PTHR12563">
    <property type="entry name" value="GLYCEROL-3-PHOSPHATE ACYLTRANSFERASE"/>
    <property type="match status" value="1"/>
</dbReference>
<evidence type="ECO:0000259" key="6">
    <source>
        <dbReference type="SMART" id="SM00563"/>
    </source>
</evidence>
<dbReference type="Proteomes" id="UP001328107">
    <property type="component" value="Unassembled WGS sequence"/>
</dbReference>
<dbReference type="PANTHER" id="PTHR12563:SF23">
    <property type="entry name" value="BCDNA.GH07066"/>
    <property type="match status" value="1"/>
</dbReference>
<dbReference type="GO" id="GO:0006072">
    <property type="term" value="P:glycerol-3-phosphate metabolic process"/>
    <property type="evidence" value="ECO:0007669"/>
    <property type="project" value="TreeGrafter"/>
</dbReference>
<evidence type="ECO:0000313" key="8">
    <source>
        <dbReference type="Proteomes" id="UP001328107"/>
    </source>
</evidence>
<evidence type="ECO:0000256" key="1">
    <source>
        <dbReference type="ARBA" id="ARBA00004370"/>
    </source>
</evidence>
<dbReference type="AlphaFoldDB" id="A0AAN5DD99"/>
<accession>A0AAN5DD99</accession>
<dbReference type="GO" id="GO:0004366">
    <property type="term" value="F:glycerol-3-phosphate O-acyltransferase activity"/>
    <property type="evidence" value="ECO:0007669"/>
    <property type="project" value="TreeGrafter"/>
</dbReference>
<dbReference type="GO" id="GO:0008654">
    <property type="term" value="P:phospholipid biosynthetic process"/>
    <property type="evidence" value="ECO:0007669"/>
    <property type="project" value="TreeGrafter"/>
</dbReference>
<sequence length="764" mass="85418">SSDAIFSSLKYSKEYNANHISIMIEAKTFSNAYMSQSEYKRLPHFPRVSSALTFCHSTSHSATRSCIRCFPQVTLPSAADYVDLLEFANFGGKPWPLAPGVAPPTRWAADLRYTWATPIPHSYPAVHDRVLNSKRVSDNIKLMATPSVSVRQLKAKAGRFMCEIRASLSRLVCRVCGYLLFKVFRKLCSKLLVVPSQMETLKKAEQTGVPLVYLPLHRSHLDYLLITWANWHFGLRLPHIASGDNLNLSGFGGLLRATGAFFIRRRLAPDDEGGKDQLYRSVLHSYIDEILSAKLSLEFFLEGTRNRYGKPLLPKNGLISNVVEAVHQGVISDCYLVPVSITYDQVAEGVFLNELMGIPKVRENLWMVLKGMVKGFGMLPCGVVRMNFGSPVLLTEYLSSLSPCVKTKAPARLRRVPNSFSYRELLPWNAPKPEVDRALVRGIGLHIIYEAAHISSIHLSSVLATLLLCKYREGAPREHVERDVEWLCERLIFQGYEVVGWKRGVTSARRAIDYAETYLGEAVEVGETIVKPVGTHRSLVRLAYSRNALLPALALKAALGLALSPFTAGQVLAIEEILDSTVLICEWMHFEAIFCKPCESLRVRLRDVLVGQDECSLGNAQTGAVQVVEVEKGGGETIPCIKIRDSCRAREILLFHSNLLRPFFQSYTLTVHRLIESNKPIKEADFIRETIRLCLNRPASANALPFHLWLEAANSDSIRNCLSVLRERSLVTCTSSPTVSALSIEPIELAYHQFLRLLTIAPVK</sequence>
<name>A0AAN5DD99_9BILA</name>
<feature type="non-terminal residue" evidence="7">
    <location>
        <position position="1"/>
    </location>
</feature>
<evidence type="ECO:0000256" key="3">
    <source>
        <dbReference type="ARBA" id="ARBA00022679"/>
    </source>
</evidence>
<dbReference type="GO" id="GO:0031966">
    <property type="term" value="C:mitochondrial membrane"/>
    <property type="evidence" value="ECO:0007669"/>
    <property type="project" value="TreeGrafter"/>
</dbReference>
<dbReference type="GO" id="GO:0006631">
    <property type="term" value="P:fatty acid metabolic process"/>
    <property type="evidence" value="ECO:0007669"/>
    <property type="project" value="TreeGrafter"/>
</dbReference>
<proteinExistence type="inferred from homology"/>
<keyword evidence="3" id="KW-0808">Transferase</keyword>
<dbReference type="InterPro" id="IPR022284">
    <property type="entry name" value="GPAT/DHAPAT"/>
</dbReference>
<reference evidence="8" key="1">
    <citation type="submission" date="2022-10" db="EMBL/GenBank/DDBJ databases">
        <title>Genome assembly of Pristionchus species.</title>
        <authorList>
            <person name="Yoshida K."/>
            <person name="Sommer R.J."/>
        </authorList>
    </citation>
    <scope>NUCLEOTIDE SEQUENCE [LARGE SCALE GENOMIC DNA]</scope>
    <source>
        <strain evidence="8">RS5460</strain>
    </source>
</reference>
<comment type="caution">
    <text evidence="7">The sequence shown here is derived from an EMBL/GenBank/DDBJ whole genome shotgun (WGS) entry which is preliminary data.</text>
</comment>
<dbReference type="SMART" id="SM00563">
    <property type="entry name" value="PlsC"/>
    <property type="match status" value="1"/>
</dbReference>
<protein>
    <recommendedName>
        <fullName evidence="6">Phospholipid/glycerol acyltransferase domain-containing protein</fullName>
    </recommendedName>
</protein>
<comment type="similarity">
    <text evidence="2">Belongs to the GPAT/DAPAT family.</text>
</comment>
<gene>
    <name evidence="7" type="ORF">PMAYCL1PPCAC_29949</name>
</gene>
<dbReference type="EMBL" id="BTRK01000006">
    <property type="protein sequence ID" value="GMR59754.1"/>
    <property type="molecule type" value="Genomic_DNA"/>
</dbReference>
<dbReference type="Pfam" id="PF01553">
    <property type="entry name" value="Acyltransferase"/>
    <property type="match status" value="1"/>
</dbReference>
<keyword evidence="8" id="KW-1185">Reference proteome</keyword>
<dbReference type="SUPFAM" id="SSF69593">
    <property type="entry name" value="Glycerol-3-phosphate (1)-acyltransferase"/>
    <property type="match status" value="1"/>
</dbReference>
<feature type="domain" description="Phospholipid/glycerol acyltransferase" evidence="6">
    <location>
        <begin position="211"/>
        <end position="344"/>
    </location>
</feature>
<keyword evidence="4" id="KW-0472">Membrane</keyword>
<dbReference type="Pfam" id="PF19277">
    <property type="entry name" value="GPAT_C"/>
    <property type="match status" value="1"/>
</dbReference>
<evidence type="ECO:0000256" key="5">
    <source>
        <dbReference type="ARBA" id="ARBA00023315"/>
    </source>
</evidence>
<evidence type="ECO:0000313" key="7">
    <source>
        <dbReference type="EMBL" id="GMR59754.1"/>
    </source>
</evidence>
<dbReference type="InterPro" id="IPR045520">
    <property type="entry name" value="GPAT/DHAPAT_C"/>
</dbReference>
<comment type="subcellular location">
    <subcellularLocation>
        <location evidence="1">Membrane</location>
    </subcellularLocation>
</comment>
<evidence type="ECO:0000256" key="4">
    <source>
        <dbReference type="ARBA" id="ARBA00023136"/>
    </source>
</evidence>
<dbReference type="InterPro" id="IPR041728">
    <property type="entry name" value="GPAT/DHAPAT_LPLAT"/>
</dbReference>
<keyword evidence="5" id="KW-0012">Acyltransferase</keyword>
<evidence type="ECO:0000256" key="2">
    <source>
        <dbReference type="ARBA" id="ARBA00007937"/>
    </source>
</evidence>